<dbReference type="Proteomes" id="UP000285961">
    <property type="component" value="Unassembled WGS sequence"/>
</dbReference>
<gene>
    <name evidence="3" type="ORF">C4532_19620</name>
</gene>
<comment type="caution">
    <text evidence="3">The sequence shown here is derived from an EMBL/GenBank/DDBJ whole genome shotgun (WGS) entry which is preliminary data.</text>
</comment>
<dbReference type="AlphaFoldDB" id="A0A419ENK6"/>
<reference evidence="3 4" key="1">
    <citation type="journal article" date="2017" name="ISME J.">
        <title>Energy and carbon metabolisms in a deep terrestrial subsurface fluid microbial community.</title>
        <authorList>
            <person name="Momper L."/>
            <person name="Jungbluth S.P."/>
            <person name="Lee M.D."/>
            <person name="Amend J.P."/>
        </authorList>
    </citation>
    <scope>NUCLEOTIDE SEQUENCE [LARGE SCALE GENOMIC DNA]</scope>
    <source>
        <strain evidence="3">SURF_17</strain>
    </source>
</reference>
<sequence length="224" mass="24191">MGIRFNALNNALPSLRMEGVQSRPPAETLPANVSPTGGIAQPSLTAAEPLNGRLVAPFPPNNAGGQRVTSAVAPAQEQGDMPMQPLEAAIEADGKVDGLQQALNQPAARVRAFRFLMAAESVRGRELEARYDQLEHRLSTVNARLQRAESIMVQIDARLERARLQHDLEMVAGDIRRFRLEHAFEASASVPETVEPEPPEPSQSGPATSQPSAPTRQPVLNLFA</sequence>
<feature type="region of interest" description="Disordered" evidence="2">
    <location>
        <begin position="187"/>
        <end position="224"/>
    </location>
</feature>
<evidence type="ECO:0000313" key="4">
    <source>
        <dbReference type="Proteomes" id="UP000285961"/>
    </source>
</evidence>
<accession>A0A419ENK6</accession>
<keyword evidence="1" id="KW-0175">Coiled coil</keyword>
<protein>
    <submittedName>
        <fullName evidence="3">Uncharacterized protein</fullName>
    </submittedName>
</protein>
<evidence type="ECO:0000256" key="2">
    <source>
        <dbReference type="SAM" id="MobiDB-lite"/>
    </source>
</evidence>
<evidence type="ECO:0000313" key="3">
    <source>
        <dbReference type="EMBL" id="RJP64306.1"/>
    </source>
</evidence>
<proteinExistence type="predicted"/>
<dbReference type="EMBL" id="QZKI01000142">
    <property type="protein sequence ID" value="RJP64306.1"/>
    <property type="molecule type" value="Genomic_DNA"/>
</dbReference>
<feature type="coiled-coil region" evidence="1">
    <location>
        <begin position="124"/>
        <end position="165"/>
    </location>
</feature>
<feature type="compositionally biased region" description="Polar residues" evidence="2">
    <location>
        <begin position="202"/>
        <end position="215"/>
    </location>
</feature>
<name>A0A419ENK6_9BACT</name>
<organism evidence="3 4">
    <name type="scientific">Candidatus Abyssobacteria bacterium SURF_17</name>
    <dbReference type="NCBI Taxonomy" id="2093361"/>
    <lineage>
        <taxon>Bacteria</taxon>
        <taxon>Pseudomonadati</taxon>
        <taxon>Candidatus Hydrogenedentota</taxon>
        <taxon>Candidatus Abyssobacteria</taxon>
    </lineage>
</organism>
<evidence type="ECO:0000256" key="1">
    <source>
        <dbReference type="SAM" id="Coils"/>
    </source>
</evidence>